<dbReference type="AlphaFoldDB" id="Q6K4W1"/>
<name>Q6K4W1_ORYSJ</name>
<evidence type="ECO:0000256" key="1">
    <source>
        <dbReference type="SAM" id="MobiDB-lite"/>
    </source>
</evidence>
<evidence type="ECO:0000313" key="2">
    <source>
        <dbReference type="EMBL" id="BAD19843.1"/>
    </source>
</evidence>
<dbReference type="EMBL" id="AP005514">
    <property type="protein sequence ID" value="BAD19843.1"/>
    <property type="molecule type" value="Genomic_DNA"/>
</dbReference>
<dbReference type="Proteomes" id="UP000000763">
    <property type="component" value="Chromosome 2"/>
</dbReference>
<feature type="region of interest" description="Disordered" evidence="1">
    <location>
        <begin position="1"/>
        <end position="120"/>
    </location>
</feature>
<reference evidence="3" key="2">
    <citation type="journal article" date="2008" name="Nucleic Acids Res.">
        <title>The rice annotation project database (RAP-DB): 2008 update.</title>
        <authorList>
            <consortium name="The rice annotation project (RAP)"/>
        </authorList>
    </citation>
    <scope>GENOME REANNOTATION</scope>
    <source>
        <strain evidence="3">cv. Nipponbare</strain>
    </source>
</reference>
<proteinExistence type="predicted"/>
<feature type="compositionally biased region" description="Basic and acidic residues" evidence="1">
    <location>
        <begin position="101"/>
        <end position="113"/>
    </location>
</feature>
<gene>
    <name evidence="2" type="primary">OSJNBa0035A24.47</name>
</gene>
<organism evidence="2 3">
    <name type="scientific">Oryza sativa subsp. japonica</name>
    <name type="common">Rice</name>
    <dbReference type="NCBI Taxonomy" id="39947"/>
    <lineage>
        <taxon>Eukaryota</taxon>
        <taxon>Viridiplantae</taxon>
        <taxon>Streptophyta</taxon>
        <taxon>Embryophyta</taxon>
        <taxon>Tracheophyta</taxon>
        <taxon>Spermatophyta</taxon>
        <taxon>Magnoliopsida</taxon>
        <taxon>Liliopsida</taxon>
        <taxon>Poales</taxon>
        <taxon>Poaceae</taxon>
        <taxon>BOP clade</taxon>
        <taxon>Oryzoideae</taxon>
        <taxon>Oryzeae</taxon>
        <taxon>Oryzinae</taxon>
        <taxon>Oryza</taxon>
        <taxon>Oryza sativa</taxon>
    </lineage>
</organism>
<evidence type="ECO:0000313" key="3">
    <source>
        <dbReference type="Proteomes" id="UP000000763"/>
    </source>
</evidence>
<sequence>MTGKEYFPCPSPAGMPIPRSRGEKGNRRGIPRRLSAVEAGDRGDGGHRWMGAKLEELNDRPKGSSVQTAAAASSRRWSEPLPSPHGGEPATGWWATAVEDADCRGPKAEEAGTGRRGGWN</sequence>
<feature type="compositionally biased region" description="Basic and acidic residues" evidence="1">
    <location>
        <begin position="39"/>
        <end position="62"/>
    </location>
</feature>
<reference evidence="3" key="1">
    <citation type="journal article" date="2005" name="Nature">
        <title>The map-based sequence of the rice genome.</title>
        <authorList>
            <consortium name="International rice genome sequencing project (IRGSP)"/>
            <person name="Matsumoto T."/>
            <person name="Wu J."/>
            <person name="Kanamori H."/>
            <person name="Katayose Y."/>
            <person name="Fujisawa M."/>
            <person name="Namiki N."/>
            <person name="Mizuno H."/>
            <person name="Yamamoto K."/>
            <person name="Antonio B.A."/>
            <person name="Baba T."/>
            <person name="Sakata K."/>
            <person name="Nagamura Y."/>
            <person name="Aoki H."/>
            <person name="Arikawa K."/>
            <person name="Arita K."/>
            <person name="Bito T."/>
            <person name="Chiden Y."/>
            <person name="Fujitsuka N."/>
            <person name="Fukunaka R."/>
            <person name="Hamada M."/>
            <person name="Harada C."/>
            <person name="Hayashi A."/>
            <person name="Hijishita S."/>
            <person name="Honda M."/>
            <person name="Hosokawa S."/>
            <person name="Ichikawa Y."/>
            <person name="Idonuma A."/>
            <person name="Iijima M."/>
            <person name="Ikeda M."/>
            <person name="Ikeno M."/>
            <person name="Ito K."/>
            <person name="Ito S."/>
            <person name="Ito T."/>
            <person name="Ito Y."/>
            <person name="Ito Y."/>
            <person name="Iwabuchi A."/>
            <person name="Kamiya K."/>
            <person name="Karasawa W."/>
            <person name="Kurita K."/>
            <person name="Katagiri S."/>
            <person name="Kikuta A."/>
            <person name="Kobayashi H."/>
            <person name="Kobayashi N."/>
            <person name="Machita K."/>
            <person name="Maehara T."/>
            <person name="Masukawa M."/>
            <person name="Mizubayashi T."/>
            <person name="Mukai Y."/>
            <person name="Nagasaki H."/>
            <person name="Nagata Y."/>
            <person name="Naito S."/>
            <person name="Nakashima M."/>
            <person name="Nakama Y."/>
            <person name="Nakamichi Y."/>
            <person name="Nakamura M."/>
            <person name="Meguro A."/>
            <person name="Negishi M."/>
            <person name="Ohta I."/>
            <person name="Ohta T."/>
            <person name="Okamoto M."/>
            <person name="Ono N."/>
            <person name="Saji S."/>
            <person name="Sakaguchi M."/>
            <person name="Sakai K."/>
            <person name="Shibata M."/>
            <person name="Shimokawa T."/>
            <person name="Song J."/>
            <person name="Takazaki Y."/>
            <person name="Terasawa K."/>
            <person name="Tsugane M."/>
            <person name="Tsuji K."/>
            <person name="Ueda S."/>
            <person name="Waki K."/>
            <person name="Yamagata H."/>
            <person name="Yamamoto M."/>
            <person name="Yamamoto S."/>
            <person name="Yamane H."/>
            <person name="Yoshiki S."/>
            <person name="Yoshihara R."/>
            <person name="Yukawa K."/>
            <person name="Zhong H."/>
            <person name="Yano M."/>
            <person name="Yuan Q."/>
            <person name="Ouyang S."/>
            <person name="Liu J."/>
            <person name="Jones K.M."/>
            <person name="Gansberger K."/>
            <person name="Moffat K."/>
            <person name="Hill J."/>
            <person name="Bera J."/>
            <person name="Fadrosh D."/>
            <person name="Jin S."/>
            <person name="Johri S."/>
            <person name="Kim M."/>
            <person name="Overton L."/>
            <person name="Reardon M."/>
            <person name="Tsitrin T."/>
            <person name="Vuong H."/>
            <person name="Weaver B."/>
            <person name="Ciecko A."/>
            <person name="Tallon L."/>
            <person name="Jackson J."/>
            <person name="Pai G."/>
            <person name="Aken S.V."/>
            <person name="Utterback T."/>
            <person name="Reidmuller S."/>
            <person name="Feldblyum T."/>
            <person name="Hsiao J."/>
            <person name="Zismann V."/>
            <person name="Iobst S."/>
            <person name="de Vazeille A.R."/>
            <person name="Buell C.R."/>
            <person name="Ying K."/>
            <person name="Li Y."/>
            <person name="Lu T."/>
            <person name="Huang Y."/>
            <person name="Zhao Q."/>
            <person name="Feng Q."/>
            <person name="Zhang L."/>
            <person name="Zhu J."/>
            <person name="Weng Q."/>
            <person name="Mu J."/>
            <person name="Lu Y."/>
            <person name="Fan D."/>
            <person name="Liu Y."/>
            <person name="Guan J."/>
            <person name="Zhang Y."/>
            <person name="Yu S."/>
            <person name="Liu X."/>
            <person name="Zhang Y."/>
            <person name="Hong G."/>
            <person name="Han B."/>
            <person name="Choisne N."/>
            <person name="Demange N."/>
            <person name="Orjeda G."/>
            <person name="Samain S."/>
            <person name="Cattolico L."/>
            <person name="Pelletier E."/>
            <person name="Couloux A."/>
            <person name="Segurens B."/>
            <person name="Wincker P."/>
            <person name="D'Hont A."/>
            <person name="Scarpelli C."/>
            <person name="Weissenbach J."/>
            <person name="Salanoubat M."/>
            <person name="Quetier F."/>
            <person name="Yu Y."/>
            <person name="Kim H.R."/>
            <person name="Rambo T."/>
            <person name="Currie J."/>
            <person name="Collura K."/>
            <person name="Luo M."/>
            <person name="Yang T."/>
            <person name="Ammiraju J.S.S."/>
            <person name="Engler F."/>
            <person name="Soderlund C."/>
            <person name="Wing R.A."/>
            <person name="Palmer L.E."/>
            <person name="de la Bastide M."/>
            <person name="Spiegel L."/>
            <person name="Nascimento L."/>
            <person name="Zutavern T."/>
            <person name="O'Shaughnessy A."/>
            <person name="Dike S."/>
            <person name="Dedhia N."/>
            <person name="Preston R."/>
            <person name="Balija V."/>
            <person name="McCombie W.R."/>
            <person name="Chow T."/>
            <person name="Chen H."/>
            <person name="Chung M."/>
            <person name="Chen C."/>
            <person name="Shaw J."/>
            <person name="Wu H."/>
            <person name="Hsiao K."/>
            <person name="Chao Y."/>
            <person name="Chu M."/>
            <person name="Cheng C."/>
            <person name="Hour A."/>
            <person name="Lee P."/>
            <person name="Lin S."/>
            <person name="Lin Y."/>
            <person name="Liou J."/>
            <person name="Liu S."/>
            <person name="Hsing Y."/>
            <person name="Raghuvanshi S."/>
            <person name="Mohanty A."/>
            <person name="Bharti A.K."/>
            <person name="Gaur A."/>
            <person name="Gupta V."/>
            <person name="Kumar D."/>
            <person name="Ravi V."/>
            <person name="Vij S."/>
            <person name="Kapur A."/>
            <person name="Khurana P."/>
            <person name="Khurana P."/>
            <person name="Khurana J.P."/>
            <person name="Tyagi A.K."/>
            <person name="Gaikwad K."/>
            <person name="Singh A."/>
            <person name="Dalal V."/>
            <person name="Srivastava S."/>
            <person name="Dixit A."/>
            <person name="Pal A.K."/>
            <person name="Ghazi I.A."/>
            <person name="Yadav M."/>
            <person name="Pandit A."/>
            <person name="Bhargava A."/>
            <person name="Sureshbabu K."/>
            <person name="Batra K."/>
            <person name="Sharma T.R."/>
            <person name="Mohapatra T."/>
            <person name="Singh N.K."/>
            <person name="Messing J."/>
            <person name="Nelson A.B."/>
            <person name="Fuks G."/>
            <person name="Kavchok S."/>
            <person name="Keizer G."/>
            <person name="Linton E."/>
            <person name="Llaca V."/>
            <person name="Song R."/>
            <person name="Tanyolac B."/>
            <person name="Young S."/>
            <person name="Ho-Il K."/>
            <person name="Hahn J.H."/>
            <person name="Sangsakoo G."/>
            <person name="Vanavichit A."/>
            <person name="de Mattos Luiz.A.T."/>
            <person name="Zimmer P.D."/>
            <person name="Malone G."/>
            <person name="Dellagostin O."/>
            <person name="de Oliveira A.C."/>
            <person name="Bevan M."/>
            <person name="Bancroft I."/>
            <person name="Minx P."/>
            <person name="Cordum H."/>
            <person name="Wilson R."/>
            <person name="Cheng Z."/>
            <person name="Jin W."/>
            <person name="Jiang J."/>
            <person name="Leong S.A."/>
            <person name="Iwama H."/>
            <person name="Gojobori T."/>
            <person name="Itoh T."/>
            <person name="Niimura Y."/>
            <person name="Fujii Y."/>
            <person name="Habara T."/>
            <person name="Sakai H."/>
            <person name="Sato Y."/>
            <person name="Wilson G."/>
            <person name="Kumar K."/>
            <person name="McCouch S."/>
            <person name="Juretic N."/>
            <person name="Hoen D."/>
            <person name="Wright S."/>
            <person name="Bruskiewich R."/>
            <person name="Bureau T."/>
            <person name="Miyao A."/>
            <person name="Hirochika H."/>
            <person name="Nishikawa T."/>
            <person name="Kadowaki K."/>
            <person name="Sugiura M."/>
            <person name="Burr B."/>
            <person name="Sasaki T."/>
        </authorList>
    </citation>
    <scope>NUCLEOTIDE SEQUENCE [LARGE SCALE GENOMIC DNA]</scope>
    <source>
        <strain evidence="3">cv. Nipponbare</strain>
    </source>
</reference>
<protein>
    <submittedName>
        <fullName evidence="2">Uncharacterized protein</fullName>
    </submittedName>
</protein>
<accession>Q6K4W1</accession>